<dbReference type="AlphaFoldDB" id="A0A4Q2M4W9"/>
<dbReference type="Pfam" id="PF17668">
    <property type="entry name" value="Acetyltransf_17"/>
    <property type="match status" value="1"/>
</dbReference>
<dbReference type="GO" id="GO:0034069">
    <property type="term" value="F:aminoglycoside N-acetyltransferase activity"/>
    <property type="evidence" value="ECO:0007669"/>
    <property type="project" value="TreeGrafter"/>
</dbReference>
<evidence type="ECO:0000313" key="8">
    <source>
        <dbReference type="EMBL" id="RXZ85321.1"/>
    </source>
</evidence>
<evidence type="ECO:0000313" key="9">
    <source>
        <dbReference type="Proteomes" id="UP000292686"/>
    </source>
</evidence>
<evidence type="ECO:0000256" key="2">
    <source>
        <dbReference type="ARBA" id="ARBA00022679"/>
    </source>
</evidence>
<keyword evidence="9" id="KW-1185">Reference proteome</keyword>
<dbReference type="CDD" id="cd04301">
    <property type="entry name" value="NAT_SF"/>
    <property type="match status" value="1"/>
</dbReference>
<evidence type="ECO:0000256" key="3">
    <source>
        <dbReference type="ARBA" id="ARBA00023315"/>
    </source>
</evidence>
<feature type="binding site" evidence="4">
    <location>
        <begin position="119"/>
        <end position="124"/>
    </location>
    <ligand>
        <name>acetyl-CoA</name>
        <dbReference type="ChEBI" id="CHEBI:57288"/>
    </ligand>
</feature>
<feature type="active site" description="Proton acceptor; via carboxylate" evidence="4">
    <location>
        <position position="441"/>
    </location>
</feature>
<name>A0A4Q2M4W9_9MICO</name>
<dbReference type="GO" id="GO:0030649">
    <property type="term" value="P:aminoglycoside antibiotic catabolic process"/>
    <property type="evidence" value="ECO:0007669"/>
    <property type="project" value="TreeGrafter"/>
</dbReference>
<proteinExistence type="inferred from homology"/>
<dbReference type="HAMAP" id="MF_01812">
    <property type="entry name" value="Eis"/>
    <property type="match status" value="1"/>
</dbReference>
<dbReference type="SUPFAM" id="SSF55729">
    <property type="entry name" value="Acyl-CoA N-acyltransferases (Nat)"/>
    <property type="match status" value="1"/>
</dbReference>
<keyword evidence="2 4" id="KW-0808">Transferase</keyword>
<evidence type="ECO:0000256" key="1">
    <source>
        <dbReference type="ARBA" id="ARBA00009213"/>
    </source>
</evidence>
<protein>
    <submittedName>
        <fullName evidence="7">GNAT family N-acetyltransferase</fullName>
    </submittedName>
    <submittedName>
        <fullName evidence="6">Putative acetyltransferase</fullName>
    </submittedName>
</protein>
<comment type="subunit">
    <text evidence="4">Homohexamer; trimer of dimers.</text>
</comment>
<dbReference type="InterPro" id="IPR016181">
    <property type="entry name" value="Acyl_CoA_acyltransferase"/>
</dbReference>
<dbReference type="EMBL" id="SDPM01000010">
    <property type="protein sequence ID" value="RXZ85321.1"/>
    <property type="molecule type" value="Genomic_DNA"/>
</dbReference>
<evidence type="ECO:0000313" key="10">
    <source>
        <dbReference type="Proteomes" id="UP000581087"/>
    </source>
</evidence>
<feature type="active site" description="Proton donor" evidence="4">
    <location>
        <position position="152"/>
    </location>
</feature>
<keyword evidence="3 4" id="KW-0012">Acyltransferase</keyword>
<organism evidence="7 9">
    <name type="scientific">Agromyces atrinae</name>
    <dbReference type="NCBI Taxonomy" id="592376"/>
    <lineage>
        <taxon>Bacteria</taxon>
        <taxon>Bacillati</taxon>
        <taxon>Actinomycetota</taxon>
        <taxon>Actinomycetes</taxon>
        <taxon>Micrococcales</taxon>
        <taxon>Microbacteriaceae</taxon>
        <taxon>Agromyces</taxon>
    </lineage>
</organism>
<dbReference type="InterPro" id="IPR051554">
    <property type="entry name" value="Acetyltransferase_Eis"/>
</dbReference>
<dbReference type="PANTHER" id="PTHR37817">
    <property type="entry name" value="N-ACETYLTRANSFERASE EIS"/>
    <property type="match status" value="1"/>
</dbReference>
<comment type="similarity">
    <text evidence="1 4">Belongs to the acetyltransferase Eis family.</text>
</comment>
<reference evidence="7 9" key="1">
    <citation type="submission" date="2019-01" db="EMBL/GenBank/DDBJ databases">
        <title>Agromyces.</title>
        <authorList>
            <person name="Li J."/>
        </authorList>
    </citation>
    <scope>NUCLEOTIDE SEQUENCE [LARGE SCALE GENOMIC DNA]</scope>
    <source>
        <strain evidence="7 9">DSM 23870</strain>
    </source>
</reference>
<dbReference type="PANTHER" id="PTHR37817:SF1">
    <property type="entry name" value="N-ACETYLTRANSFERASE EIS"/>
    <property type="match status" value="1"/>
</dbReference>
<evidence type="ECO:0000256" key="4">
    <source>
        <dbReference type="HAMAP-Rule" id="MF_01812"/>
    </source>
</evidence>
<reference evidence="6 10" key="2">
    <citation type="submission" date="2020-07" db="EMBL/GenBank/DDBJ databases">
        <title>Sequencing the genomes of 1000 actinobacteria strains.</title>
        <authorList>
            <person name="Klenk H.-P."/>
        </authorList>
    </citation>
    <scope>NUCLEOTIDE SEQUENCE [LARGE SCALE GENOMIC DNA]</scope>
    <source>
        <strain evidence="6 10">DSM 23870</strain>
    </source>
</reference>
<dbReference type="Gene3D" id="3.40.630.30">
    <property type="match status" value="2"/>
</dbReference>
<dbReference type="RefSeq" id="WP_129176770.1">
    <property type="nucleotide sequence ID" value="NZ_JACCBI010000001.1"/>
</dbReference>
<sequence length="441" mass="47648">MTVLDASTLPDDTTSHAALASQNLDYGRVATDDRAAFVAWLQADARGFHQPRSTEAQLTESVEHLAERRTTGVWDATIADASTPVATVSSWVSSLTVSPERRIPAWAISSVTVAPTHRRRGIARALLEGELRTAAAAGLPLAMLTVTEATIYGRYGFAPAARVTTLDIDRRRVSWRGPRPAGRVQFADPATFAAEASAVSERAALRTPGAVTRPESHVRHLLGLHDPESESSRQARVVRYDDEHGELQGFAVYRVVRTPPSPGRVEFDELVAATDDAEAALWRFLLEQDFVGSIRAGLRASDERVPWMLDDPRAVATSSASDHLWLRILDVQAALESRRYAAAGRVVIDVDDALGLASGRYELVTDDAGDARVETIDAAREDAPAGDIRLGVGELSALLLGDVRWSALAAAGRLAEETPGVAATLDRLFAPERAPHLGFWF</sequence>
<feature type="binding site" evidence="4">
    <location>
        <begin position="111"/>
        <end position="113"/>
    </location>
    <ligand>
        <name>acetyl-CoA</name>
        <dbReference type="ChEBI" id="CHEBI:57288"/>
    </ligand>
</feature>
<dbReference type="InterPro" id="IPR000182">
    <property type="entry name" value="GNAT_dom"/>
</dbReference>
<evidence type="ECO:0000313" key="7">
    <source>
        <dbReference type="EMBL" id="RXZ85213.1"/>
    </source>
</evidence>
<dbReference type="Proteomes" id="UP000581087">
    <property type="component" value="Unassembled WGS sequence"/>
</dbReference>
<dbReference type="Proteomes" id="UP000292686">
    <property type="component" value="Unassembled WGS sequence"/>
</dbReference>
<dbReference type="PROSITE" id="PS51186">
    <property type="entry name" value="GNAT"/>
    <property type="match status" value="1"/>
</dbReference>
<dbReference type="InterPro" id="IPR022902">
    <property type="entry name" value="NAcTrfase_Eis"/>
</dbReference>
<evidence type="ECO:0000259" key="5">
    <source>
        <dbReference type="PROSITE" id="PS51186"/>
    </source>
</evidence>
<dbReference type="InterPro" id="IPR036527">
    <property type="entry name" value="SCP2_sterol-bd_dom_sf"/>
</dbReference>
<gene>
    <name evidence="6" type="ORF">BJ972_001584</name>
    <name evidence="8" type="ORF">ESP50_15380</name>
    <name evidence="7" type="ORF">ESP50_15975</name>
</gene>
<comment type="caution">
    <text evidence="7">The sequence shown here is derived from an EMBL/GenBank/DDBJ whole genome shotgun (WGS) entry which is preliminary data.</text>
</comment>
<dbReference type="InterPro" id="IPR025559">
    <property type="entry name" value="Eis_dom"/>
</dbReference>
<feature type="binding site" evidence="4">
    <location>
        <begin position="147"/>
        <end position="148"/>
    </location>
    <ligand>
        <name>acetyl-CoA</name>
        <dbReference type="ChEBI" id="CHEBI:57288"/>
    </ligand>
</feature>
<dbReference type="Gene3D" id="3.30.1050.10">
    <property type="entry name" value="SCP2 sterol-binding domain"/>
    <property type="match status" value="1"/>
</dbReference>
<accession>A0A4Q2M4W9</accession>
<dbReference type="Pfam" id="PF13530">
    <property type="entry name" value="SCP2_2"/>
    <property type="match status" value="1"/>
</dbReference>
<dbReference type="SUPFAM" id="SSF55718">
    <property type="entry name" value="SCP-like"/>
    <property type="match status" value="1"/>
</dbReference>
<dbReference type="InterPro" id="IPR041380">
    <property type="entry name" value="Acetyltransf_17"/>
</dbReference>
<dbReference type="OrthoDB" id="8399956at2"/>
<dbReference type="Pfam" id="PF13527">
    <property type="entry name" value="Acetyltransf_9"/>
    <property type="match status" value="1"/>
</dbReference>
<evidence type="ECO:0000313" key="6">
    <source>
        <dbReference type="EMBL" id="NYD67065.1"/>
    </source>
</evidence>
<feature type="domain" description="N-acetyltransferase" evidence="5">
    <location>
        <begin position="24"/>
        <end position="180"/>
    </location>
</feature>
<dbReference type="EMBL" id="SDPM01000011">
    <property type="protein sequence ID" value="RXZ85213.1"/>
    <property type="molecule type" value="Genomic_DNA"/>
</dbReference>
<dbReference type="EMBL" id="JACCBI010000001">
    <property type="protein sequence ID" value="NYD67065.1"/>
    <property type="molecule type" value="Genomic_DNA"/>
</dbReference>